<feature type="compositionally biased region" description="Basic residues" evidence="1">
    <location>
        <begin position="283"/>
        <end position="293"/>
    </location>
</feature>
<name>A0ABW7GKK6_9BURK</name>
<evidence type="ECO:0000256" key="1">
    <source>
        <dbReference type="SAM" id="MobiDB-lite"/>
    </source>
</evidence>
<evidence type="ECO:0008006" key="4">
    <source>
        <dbReference type="Google" id="ProtNLM"/>
    </source>
</evidence>
<evidence type="ECO:0000313" key="2">
    <source>
        <dbReference type="EMBL" id="MFG6462501.1"/>
    </source>
</evidence>
<reference evidence="2 3" key="1">
    <citation type="submission" date="2024-08" db="EMBL/GenBank/DDBJ databases">
        <authorList>
            <person name="Lu H."/>
        </authorList>
    </citation>
    <scope>NUCLEOTIDE SEQUENCE [LARGE SCALE GENOMIC DNA]</scope>
    <source>
        <strain evidence="2 3">DXS20W</strain>
    </source>
</reference>
<accession>A0ABW7GKK6</accession>
<proteinExistence type="predicted"/>
<organism evidence="2 3">
    <name type="scientific">Pelomonas lactea</name>
    <dbReference type="NCBI Taxonomy" id="3299030"/>
    <lineage>
        <taxon>Bacteria</taxon>
        <taxon>Pseudomonadati</taxon>
        <taxon>Pseudomonadota</taxon>
        <taxon>Betaproteobacteria</taxon>
        <taxon>Burkholderiales</taxon>
        <taxon>Sphaerotilaceae</taxon>
        <taxon>Roseateles</taxon>
    </lineage>
</organism>
<dbReference type="EMBL" id="JBIGHX010000004">
    <property type="protein sequence ID" value="MFG6462501.1"/>
    <property type="molecule type" value="Genomic_DNA"/>
</dbReference>
<dbReference type="Gene3D" id="1.25.40.20">
    <property type="entry name" value="Ankyrin repeat-containing domain"/>
    <property type="match status" value="1"/>
</dbReference>
<protein>
    <recommendedName>
        <fullName evidence="4">Ankyrin repeat domain-containing protein</fullName>
    </recommendedName>
</protein>
<keyword evidence="3" id="KW-1185">Reference proteome</keyword>
<dbReference type="InterPro" id="IPR036770">
    <property type="entry name" value="Ankyrin_rpt-contain_sf"/>
</dbReference>
<evidence type="ECO:0000313" key="3">
    <source>
        <dbReference type="Proteomes" id="UP001606302"/>
    </source>
</evidence>
<sequence length="293" mass="31709">MGLFEFLGMGAAIADTPDARAPKLARPEAFFQGTALDLLRAALAGDEAGARRAVAQGANPNAHGPAASSKNVPQLTLIRYATGVRNPRAMAILLAVGADPLFKPRDGDGDAFLFAVVRHDAQMLDALLQLYPLARIPPKSQSELAFDALSFKARDCLQILFDHGLPLDVRDPNGYSLFMRALNQEDLDTAEWLLAEKQVPIQDVMSRSGGVTPANMVQRGLTESFKPGSPAYQRYDKLQRIMEQRGIVFPVESSAAWRARMKASAASGPAGGGLSCHEDTQTRRARLRRQCAP</sequence>
<comment type="caution">
    <text evidence="2">The sequence shown here is derived from an EMBL/GenBank/DDBJ whole genome shotgun (WGS) entry which is preliminary data.</text>
</comment>
<feature type="region of interest" description="Disordered" evidence="1">
    <location>
        <begin position="265"/>
        <end position="293"/>
    </location>
</feature>
<dbReference type="Proteomes" id="UP001606302">
    <property type="component" value="Unassembled WGS sequence"/>
</dbReference>
<dbReference type="SUPFAM" id="SSF48403">
    <property type="entry name" value="Ankyrin repeat"/>
    <property type="match status" value="1"/>
</dbReference>
<dbReference type="RefSeq" id="WP_394511370.1">
    <property type="nucleotide sequence ID" value="NZ_JBIGHX010000004.1"/>
</dbReference>
<gene>
    <name evidence="2" type="ORF">ACG04Q_13060</name>
</gene>